<dbReference type="EMBL" id="RWJN01000059">
    <property type="protein sequence ID" value="TCD68714.1"/>
    <property type="molecule type" value="Genomic_DNA"/>
</dbReference>
<name>A0A4R0RZK3_9APHY</name>
<accession>A0A4R0RZK3</accession>
<dbReference type="Proteomes" id="UP000292702">
    <property type="component" value="Unassembled WGS sequence"/>
</dbReference>
<dbReference type="Gene3D" id="3.80.10.10">
    <property type="entry name" value="Ribonuclease Inhibitor"/>
    <property type="match status" value="1"/>
</dbReference>
<sequence>MGARADSSPEYSHYLLLNLELGFVKLAFSLQLSVSSMIQAGDCTIPFETVEMIVSFLWHDPESLSHCTLVCRRWHTAVRPLIFRRVVVKGRERMVELESLLLEEPTVGYWIRELYIDGSSPDRSRRAWIFGPYPAADQLVFNGLDASSKTPNLHDPFPGPVLASRLRKLQALTFVQVHATHPRTSGALIAGLTKAFASSIRSLTFESCWGHEGFFLALMHALPLVNELRSIGTRTFEFGPHDWQIELESFRSTYLPFVSTCITPGSQPAEAHRNVRLTSLRLDHHDFVHDLGSMVCLQSLRTVQTLQINHTGSRLHPIDDISNKILPECGRTLRTLKLSITSLPPASHTKRFEVLWLPSFTHLKGLRTLELHLTPLHHPFVASLLDTCSSWCTKLSTLVLHFSHEPHMNPAIYFQLDRKFKVGGSMRALKEVRLRYVGKSAEEEVVQWAKTTFQTLRTSRAERGIVAIVEMPNGRVRLLE</sequence>
<evidence type="ECO:0000259" key="1">
    <source>
        <dbReference type="Pfam" id="PF12937"/>
    </source>
</evidence>
<dbReference type="SUPFAM" id="SSF52047">
    <property type="entry name" value="RNI-like"/>
    <property type="match status" value="1"/>
</dbReference>
<dbReference type="Pfam" id="PF12937">
    <property type="entry name" value="F-box-like"/>
    <property type="match status" value="1"/>
</dbReference>
<dbReference type="CDD" id="cd09917">
    <property type="entry name" value="F-box_SF"/>
    <property type="match status" value="1"/>
</dbReference>
<dbReference type="AlphaFoldDB" id="A0A4R0RZK3"/>
<dbReference type="Gene3D" id="1.20.1280.50">
    <property type="match status" value="1"/>
</dbReference>
<organism evidence="2 3">
    <name type="scientific">Steccherinum ochraceum</name>
    <dbReference type="NCBI Taxonomy" id="92696"/>
    <lineage>
        <taxon>Eukaryota</taxon>
        <taxon>Fungi</taxon>
        <taxon>Dikarya</taxon>
        <taxon>Basidiomycota</taxon>
        <taxon>Agaricomycotina</taxon>
        <taxon>Agaricomycetes</taxon>
        <taxon>Polyporales</taxon>
        <taxon>Steccherinaceae</taxon>
        <taxon>Steccherinum</taxon>
    </lineage>
</organism>
<gene>
    <name evidence="2" type="ORF">EIP91_009998</name>
</gene>
<keyword evidence="3" id="KW-1185">Reference proteome</keyword>
<dbReference type="InterPro" id="IPR036047">
    <property type="entry name" value="F-box-like_dom_sf"/>
</dbReference>
<comment type="caution">
    <text evidence="2">The sequence shown here is derived from an EMBL/GenBank/DDBJ whole genome shotgun (WGS) entry which is preliminary data.</text>
</comment>
<reference evidence="2 3" key="1">
    <citation type="submission" date="2018-11" db="EMBL/GenBank/DDBJ databases">
        <title>Genome assembly of Steccherinum ochraceum LE-BIN_3174, the white-rot fungus of the Steccherinaceae family (The Residual Polyporoid clade, Polyporales, Basidiomycota).</title>
        <authorList>
            <person name="Fedorova T.V."/>
            <person name="Glazunova O.A."/>
            <person name="Landesman E.O."/>
            <person name="Moiseenko K.V."/>
            <person name="Psurtseva N.V."/>
            <person name="Savinova O.S."/>
            <person name="Shakhova N.V."/>
            <person name="Tyazhelova T.V."/>
            <person name="Vasina D.V."/>
        </authorList>
    </citation>
    <scope>NUCLEOTIDE SEQUENCE [LARGE SCALE GENOMIC DNA]</scope>
    <source>
        <strain evidence="2 3">LE-BIN_3174</strain>
    </source>
</reference>
<dbReference type="InterPro" id="IPR032675">
    <property type="entry name" value="LRR_dom_sf"/>
</dbReference>
<feature type="domain" description="F-box" evidence="1">
    <location>
        <begin position="44"/>
        <end position="87"/>
    </location>
</feature>
<protein>
    <recommendedName>
        <fullName evidence="1">F-box domain-containing protein</fullName>
    </recommendedName>
</protein>
<dbReference type="SUPFAM" id="SSF81383">
    <property type="entry name" value="F-box domain"/>
    <property type="match status" value="1"/>
</dbReference>
<dbReference type="InterPro" id="IPR001810">
    <property type="entry name" value="F-box_dom"/>
</dbReference>
<dbReference type="OrthoDB" id="3070253at2759"/>
<evidence type="ECO:0000313" key="2">
    <source>
        <dbReference type="EMBL" id="TCD68714.1"/>
    </source>
</evidence>
<evidence type="ECO:0000313" key="3">
    <source>
        <dbReference type="Proteomes" id="UP000292702"/>
    </source>
</evidence>
<proteinExistence type="predicted"/>